<dbReference type="NCBIfam" id="TIGR02613">
    <property type="entry name" value="mob_myst_B"/>
    <property type="match status" value="1"/>
</dbReference>
<dbReference type="PANTHER" id="PTHR13504:SF39">
    <property type="entry name" value="CELL FILAMENTATION PROTEIN"/>
    <property type="match status" value="1"/>
</dbReference>
<proteinExistence type="predicted"/>
<name>A0A6N6VIS3_9HYPH</name>
<dbReference type="InterPro" id="IPR003812">
    <property type="entry name" value="Fido"/>
</dbReference>
<dbReference type="RefSeq" id="WP_152215738.1">
    <property type="nucleotide sequence ID" value="NZ_WESC01000006.1"/>
</dbReference>
<evidence type="ECO:0000259" key="1">
    <source>
        <dbReference type="PROSITE" id="PS51459"/>
    </source>
</evidence>
<gene>
    <name evidence="2" type="ORF">F2P47_07515</name>
</gene>
<dbReference type="Proteomes" id="UP000468901">
    <property type="component" value="Unassembled WGS sequence"/>
</dbReference>
<reference evidence="2 3" key="1">
    <citation type="submission" date="2019-09" db="EMBL/GenBank/DDBJ databases">
        <title>Parvibaculum sedimenti sp. nov., isolated from sediment.</title>
        <authorList>
            <person name="Wang Y."/>
        </authorList>
    </citation>
    <scope>NUCLEOTIDE SEQUENCE [LARGE SCALE GENOMIC DNA]</scope>
    <source>
        <strain evidence="2 3">HXT-9</strain>
    </source>
</reference>
<dbReference type="Pfam" id="PF02661">
    <property type="entry name" value="Fic"/>
    <property type="match status" value="1"/>
</dbReference>
<evidence type="ECO:0000313" key="3">
    <source>
        <dbReference type="Proteomes" id="UP000468901"/>
    </source>
</evidence>
<dbReference type="InterPro" id="IPR036597">
    <property type="entry name" value="Fido-like_dom_sf"/>
</dbReference>
<evidence type="ECO:0000313" key="2">
    <source>
        <dbReference type="EMBL" id="KAB7740372.1"/>
    </source>
</evidence>
<dbReference type="AlphaFoldDB" id="A0A6N6VIS3"/>
<organism evidence="2 3">
    <name type="scientific">Parvibaculum sedimenti</name>
    <dbReference type="NCBI Taxonomy" id="2608632"/>
    <lineage>
        <taxon>Bacteria</taxon>
        <taxon>Pseudomonadati</taxon>
        <taxon>Pseudomonadota</taxon>
        <taxon>Alphaproteobacteria</taxon>
        <taxon>Hyphomicrobiales</taxon>
        <taxon>Parvibaculaceae</taxon>
        <taxon>Parvibaculum</taxon>
    </lineage>
</organism>
<dbReference type="PROSITE" id="PS51459">
    <property type="entry name" value="FIDO"/>
    <property type="match status" value="1"/>
</dbReference>
<dbReference type="SUPFAM" id="SSF140931">
    <property type="entry name" value="Fic-like"/>
    <property type="match status" value="1"/>
</dbReference>
<dbReference type="InterPro" id="IPR013436">
    <property type="entry name" value="Mobile_mystery_prot_B"/>
</dbReference>
<accession>A0A6N6VIS3</accession>
<sequence>MLCDQSSSTHFCGQVWKWAGIYLKTNKKLGVNHWEVQPKLLRVFDDVHNWIENKTYPPDKIAVRFHRDIVWMHPFPNGNGRWSRQMAYMLAVRVGQLHFTRRDSVHRVPDEIRKAYIAALQAADNQDYSLLWAFARS</sequence>
<protein>
    <submittedName>
        <fullName evidence="2">Mobile mystery protein B</fullName>
    </submittedName>
</protein>
<dbReference type="PANTHER" id="PTHR13504">
    <property type="entry name" value="FIDO DOMAIN-CONTAINING PROTEIN DDB_G0283145"/>
    <property type="match status" value="1"/>
</dbReference>
<comment type="caution">
    <text evidence="2">The sequence shown here is derived from an EMBL/GenBank/DDBJ whole genome shotgun (WGS) entry which is preliminary data.</text>
</comment>
<keyword evidence="3" id="KW-1185">Reference proteome</keyword>
<dbReference type="InterPro" id="IPR040198">
    <property type="entry name" value="Fido_containing"/>
</dbReference>
<feature type="domain" description="Fido" evidence="1">
    <location>
        <begin position="1"/>
        <end position="137"/>
    </location>
</feature>
<dbReference type="Gene3D" id="1.10.3290.10">
    <property type="entry name" value="Fido-like domain"/>
    <property type="match status" value="1"/>
</dbReference>
<dbReference type="EMBL" id="WESC01000006">
    <property type="protein sequence ID" value="KAB7740372.1"/>
    <property type="molecule type" value="Genomic_DNA"/>
</dbReference>